<evidence type="ECO:0000313" key="3">
    <source>
        <dbReference type="Proteomes" id="UP000063971"/>
    </source>
</evidence>
<name>A0AAU8TYA5_9BACT</name>
<dbReference type="InterPro" id="IPR007393">
    <property type="entry name" value="YlxR_dom"/>
</dbReference>
<protein>
    <submittedName>
        <fullName evidence="2">Nucleic-acid-binding protein (DUF448 domain)</fullName>
    </submittedName>
</protein>
<dbReference type="Proteomes" id="UP000063971">
    <property type="component" value="Chromosome"/>
</dbReference>
<dbReference type="Gene3D" id="3.30.1230.10">
    <property type="entry name" value="YlxR-like"/>
    <property type="match status" value="1"/>
</dbReference>
<dbReference type="AlphaFoldDB" id="A0AAU8TYA5"/>
<dbReference type="InterPro" id="IPR035931">
    <property type="entry name" value="YlxR-like_sf"/>
</dbReference>
<evidence type="ECO:0000259" key="1">
    <source>
        <dbReference type="Pfam" id="PF04296"/>
    </source>
</evidence>
<dbReference type="EMBL" id="CP012195">
    <property type="protein sequence ID" value="AKT90156.1"/>
    <property type="molecule type" value="Genomic_DNA"/>
</dbReference>
<gene>
    <name evidence="2" type="ORF">CUREO_0274</name>
</gene>
<dbReference type="KEGG" id="cure:CUREO_0274"/>
<reference evidence="2 3" key="1">
    <citation type="journal article" date="2015" name="Genome Announc.">
        <title>Complete Genome Sequence of the Campylobacter ureolyticus Clinical Isolate RIGS 9880.</title>
        <authorList>
            <person name="Miller W.G."/>
            <person name="Yee E."/>
            <person name="On S.L."/>
            <person name="Andersen L.P."/>
            <person name="Bono J.L."/>
        </authorList>
    </citation>
    <scope>NUCLEOTIDE SEQUENCE [LARGE SCALE GENOMIC DNA]</scope>
    <source>
        <strain evidence="2 3">RIGS 9880</strain>
    </source>
</reference>
<dbReference type="Pfam" id="PF04296">
    <property type="entry name" value="YlxR"/>
    <property type="match status" value="1"/>
</dbReference>
<accession>A0AAU8TYA5</accession>
<dbReference type="SUPFAM" id="SSF64376">
    <property type="entry name" value="YlxR-like"/>
    <property type="match status" value="1"/>
</dbReference>
<organism evidence="2 3">
    <name type="scientific">Campylobacter ureolyticus RIGS 9880</name>
    <dbReference type="NCBI Taxonomy" id="1032069"/>
    <lineage>
        <taxon>Bacteria</taxon>
        <taxon>Pseudomonadati</taxon>
        <taxon>Campylobacterota</taxon>
        <taxon>Epsilonproteobacteria</taxon>
        <taxon>Campylobacterales</taxon>
        <taxon>Campylobacteraceae</taxon>
        <taxon>Campylobacter</taxon>
    </lineage>
</organism>
<evidence type="ECO:0000313" key="2">
    <source>
        <dbReference type="EMBL" id="AKT90156.1"/>
    </source>
</evidence>
<feature type="domain" description="YlxR" evidence="1">
    <location>
        <begin position="9"/>
        <end position="62"/>
    </location>
</feature>
<proteinExistence type="predicted"/>
<sequence length="76" mass="8984">MMGKFLQIRSCVVCKNKFEQKKLLRFRIKNHKINKEDLTGRSFYICSDCIKKEEKILKKAVSKFVRISSLDELKGD</sequence>